<dbReference type="Pfam" id="PF00037">
    <property type="entry name" value="Fer4"/>
    <property type="match status" value="2"/>
</dbReference>
<dbReference type="Proteomes" id="UP000482487">
    <property type="component" value="Unassembled WGS sequence"/>
</dbReference>
<evidence type="ECO:0000259" key="4">
    <source>
        <dbReference type="PROSITE" id="PS51379"/>
    </source>
</evidence>
<dbReference type="Pfam" id="PF01656">
    <property type="entry name" value="CbiA"/>
    <property type="match status" value="1"/>
</dbReference>
<dbReference type="InterPro" id="IPR002586">
    <property type="entry name" value="CobQ/CobB/MinD/ParA_Nub-bd_dom"/>
</dbReference>
<evidence type="ECO:0000313" key="5">
    <source>
        <dbReference type="EMBL" id="MYL83939.1"/>
    </source>
</evidence>
<dbReference type="PROSITE" id="PS51379">
    <property type="entry name" value="4FE4S_FER_2"/>
    <property type="match status" value="2"/>
</dbReference>
<evidence type="ECO:0000256" key="2">
    <source>
        <dbReference type="ARBA" id="ARBA00023004"/>
    </source>
</evidence>
<dbReference type="GO" id="GO:0046872">
    <property type="term" value="F:metal ion binding"/>
    <property type="evidence" value="ECO:0007669"/>
    <property type="project" value="UniProtKB-KW"/>
</dbReference>
<dbReference type="OrthoDB" id="9778602at2"/>
<comment type="caution">
    <text evidence="5">The sequence shown here is derived from an EMBL/GenBank/DDBJ whole genome shotgun (WGS) entry which is preliminary data.</text>
</comment>
<keyword evidence="2" id="KW-0408">Iron</keyword>
<dbReference type="PANTHER" id="PTHR43063">
    <property type="entry name" value="4FE-4S CLUSTER CONTAINING PARA FAMILY ATPASE PROTEIN"/>
    <property type="match status" value="1"/>
</dbReference>
<dbReference type="InterPro" id="IPR017896">
    <property type="entry name" value="4Fe4S_Fe-S-bd"/>
</dbReference>
<evidence type="ECO:0000256" key="1">
    <source>
        <dbReference type="ARBA" id="ARBA00022723"/>
    </source>
</evidence>
<feature type="domain" description="4Fe-4S ferredoxin-type" evidence="4">
    <location>
        <begin position="62"/>
        <end position="88"/>
    </location>
</feature>
<organism evidence="5 6">
    <name type="scientific">Solidesulfovibrio aerotolerans</name>
    <dbReference type="NCBI Taxonomy" id="295255"/>
    <lineage>
        <taxon>Bacteria</taxon>
        <taxon>Pseudomonadati</taxon>
        <taxon>Thermodesulfobacteriota</taxon>
        <taxon>Desulfovibrionia</taxon>
        <taxon>Desulfovibrionales</taxon>
        <taxon>Desulfovibrionaceae</taxon>
        <taxon>Solidesulfovibrio</taxon>
    </lineage>
</organism>
<dbReference type="Gene3D" id="3.30.70.20">
    <property type="match status" value="1"/>
</dbReference>
<dbReference type="PANTHER" id="PTHR43063:SF1">
    <property type="entry name" value="4FE-4S CLUSTER CONTAINING PARA FAMILY ATPASE PROTEIN"/>
    <property type="match status" value="1"/>
</dbReference>
<dbReference type="EMBL" id="WVUD01000022">
    <property type="protein sequence ID" value="MYL83939.1"/>
    <property type="molecule type" value="Genomic_DNA"/>
</dbReference>
<evidence type="ECO:0000256" key="3">
    <source>
        <dbReference type="ARBA" id="ARBA00023014"/>
    </source>
</evidence>
<proteinExistence type="predicted"/>
<dbReference type="InterPro" id="IPR017900">
    <property type="entry name" value="4Fe4S_Fe_S_CS"/>
</dbReference>
<keyword evidence="6" id="KW-1185">Reference proteome</keyword>
<keyword evidence="3" id="KW-0411">Iron-sulfur</keyword>
<gene>
    <name evidence="5" type="ORF">GTA51_12450</name>
</gene>
<dbReference type="PROSITE" id="PS00198">
    <property type="entry name" value="4FE4S_FER_1"/>
    <property type="match status" value="1"/>
</dbReference>
<dbReference type="InterPro" id="IPR027417">
    <property type="entry name" value="P-loop_NTPase"/>
</dbReference>
<dbReference type="RefSeq" id="WP_160961531.1">
    <property type="nucleotide sequence ID" value="NZ_WVUD01000022.1"/>
</dbReference>
<evidence type="ECO:0000313" key="6">
    <source>
        <dbReference type="Proteomes" id="UP000482487"/>
    </source>
</evidence>
<protein>
    <submittedName>
        <fullName evidence="5">(4Fe-4S)-binding protein</fullName>
    </submittedName>
</protein>
<dbReference type="SUPFAM" id="SSF54862">
    <property type="entry name" value="4Fe-4S ferredoxins"/>
    <property type="match status" value="1"/>
</dbReference>
<name>A0A7C9IPB9_9BACT</name>
<dbReference type="SUPFAM" id="SSF52540">
    <property type="entry name" value="P-loop containing nucleoside triphosphate hydrolases"/>
    <property type="match status" value="1"/>
</dbReference>
<reference evidence="5 6" key="1">
    <citation type="submission" date="2020-01" db="EMBL/GenBank/DDBJ databases">
        <title>Genome sequence of Desulfovibrio aerotolerans DSM 16695(T).</title>
        <authorList>
            <person name="Karnachuk O."/>
            <person name="Avakyan M."/>
            <person name="Mardanov A."/>
            <person name="Kadnikov V."/>
            <person name="Ravin N."/>
        </authorList>
    </citation>
    <scope>NUCLEOTIDE SEQUENCE [LARGE SCALE GENOMIC DNA]</scope>
    <source>
        <strain evidence="5 6">DSM 16695</strain>
    </source>
</reference>
<dbReference type="AlphaFoldDB" id="A0A7C9IPB9"/>
<accession>A0A7C9IPB9</accession>
<sequence length="296" mass="30595">MIAAIASGKGGTGKTTVSASLASVWTQALGRPVLAVDLDVEEPNLHLFLHPVIARNTVASLEIPVVDATVCTRCGACRTLCQFGAITILGDAPVVFAEMCHGCGGCLAVCPVGAITPGARELGCIEEGAAGSIGFLSGRLRVGEAMSPPLIRAVTRRMEELLAGPAATALPDVLLDAPPGVSCPAAAAVAKADCIVLVAEPTPFGVNDFILAVTAFAPLGKPMGVVVNRAGAGNDELYDFCRQAKLPILAEIPNDRRIAETYARGGLLAEVNEDCRRLCHTLAQAVDRLAREARHA</sequence>
<dbReference type="GO" id="GO:0051536">
    <property type="term" value="F:iron-sulfur cluster binding"/>
    <property type="evidence" value="ECO:0007669"/>
    <property type="project" value="UniProtKB-KW"/>
</dbReference>
<dbReference type="Gene3D" id="3.40.50.300">
    <property type="entry name" value="P-loop containing nucleotide triphosphate hydrolases"/>
    <property type="match status" value="1"/>
</dbReference>
<feature type="domain" description="4Fe-4S ferredoxin-type" evidence="4">
    <location>
        <begin position="91"/>
        <end position="120"/>
    </location>
</feature>
<keyword evidence="1" id="KW-0479">Metal-binding</keyword>